<dbReference type="RefSeq" id="WP_276305839.1">
    <property type="nucleotide sequence ID" value="NZ_CP119993.1"/>
</dbReference>
<reference evidence="1 2" key="1">
    <citation type="journal article" date="2019" name="Int. J. Syst. Evol. Microbiol.">
        <title>The Global Catalogue of Microorganisms (GCM) 10K type strain sequencing project: providing services to taxonomists for standard genome sequencing and annotation.</title>
        <authorList>
            <consortium name="The Broad Institute Genomics Platform"/>
            <consortium name="The Broad Institute Genome Sequencing Center for Infectious Disease"/>
            <person name="Wu L."/>
            <person name="Ma J."/>
        </authorList>
    </citation>
    <scope>NUCLEOTIDE SEQUENCE [LARGE SCALE GENOMIC DNA]</scope>
    <source>
        <strain evidence="1 2">PSR21</strain>
    </source>
</reference>
<protein>
    <submittedName>
        <fullName evidence="1">Uncharacterized protein</fullName>
    </submittedName>
</protein>
<dbReference type="AlphaFoldDB" id="A0ABD6ADV4"/>
<sequence>MVLNGGKNRQTATECVACGLGAGFNRAVLDVVTGDLLGGLCVGCEERNFGKSLVRGDWSLVEGCAFCARDGFYALPLWRPYTENRGGDTVCRVALSVDGATLRLCDEHLTAIAGESARTDDGDRRPNRVE</sequence>
<dbReference type="Proteomes" id="UP001596547">
    <property type="component" value="Unassembled WGS sequence"/>
</dbReference>
<dbReference type="EMBL" id="JBHTBF010000003">
    <property type="protein sequence ID" value="MFC7318371.1"/>
    <property type="molecule type" value="Genomic_DNA"/>
</dbReference>
<name>A0ABD6ADV4_9EURY</name>
<gene>
    <name evidence="1" type="ORF">ACFQPE_16450</name>
</gene>
<comment type="caution">
    <text evidence="1">The sequence shown here is derived from an EMBL/GenBank/DDBJ whole genome shotgun (WGS) entry which is preliminary data.</text>
</comment>
<accession>A0ABD6ADV4</accession>
<evidence type="ECO:0000313" key="1">
    <source>
        <dbReference type="EMBL" id="MFC7318371.1"/>
    </source>
</evidence>
<keyword evidence="2" id="KW-1185">Reference proteome</keyword>
<proteinExistence type="predicted"/>
<evidence type="ECO:0000313" key="2">
    <source>
        <dbReference type="Proteomes" id="UP001596547"/>
    </source>
</evidence>
<organism evidence="1 2">
    <name type="scientific">Halomarina halobia</name>
    <dbReference type="NCBI Taxonomy" id="3033386"/>
    <lineage>
        <taxon>Archaea</taxon>
        <taxon>Methanobacteriati</taxon>
        <taxon>Methanobacteriota</taxon>
        <taxon>Stenosarchaea group</taxon>
        <taxon>Halobacteria</taxon>
        <taxon>Halobacteriales</taxon>
        <taxon>Natronomonadaceae</taxon>
        <taxon>Halomarina</taxon>
    </lineage>
</organism>
<dbReference type="GeneID" id="79317451"/>